<evidence type="ECO:0000313" key="4">
    <source>
        <dbReference type="Proteomes" id="UP000002230"/>
    </source>
</evidence>
<sequence length="727" mass="74565">MAFFIYGVNMARITGILKDGMGKPITNCEIALKALRTSASVIVHTVASQSPGEAGLYDMAAEPGQYRVTLCVDGYPPEYVGDIQIYHDSPDGTLNYFLGLPVDGDLRPDVMKEFEIMVAKVSAQSAEVEKNKDAAAESARSALNSQQSAHSSESAAAESAAAALASQNAAKASEQLAASGAQSAQASQQAAKASESAAADSAAAALASQNAAKESEQAAASSALAAQASQQSAHGSESAAAESAAAALASQNAAKASELAATSSAETAANDAAAKAAQATEATLKEAVRADADRAASSATEAHSSTEQAAGSASSAHNSQMAAAQSASQAAGLADKVKASEAAAAESASSAAQSVSQASSSASAAAGSASAAKSSETAAAGSALAAEGSAQSAKVEADRISGGLDTKQDKSELLGAIAALQDAANKIVVLTGPSSVEAADLSTFAKSLLSKTDQDSAIECLGLKETVTLAGNAWSKKYIGRLNNGGAFAGCNQGGIYEVSIGTPSSVADFPMKNGTYIYGYGVLYVTSNSGTISQLYISHNGQIAARIKWGDQPNFKSWAVYDPNSSFEYGCPLIGSLIPWALERMPQEIWPNCGMHFIPYMGQSFDPELFPKLHDVYPDNRLPTDMRGYTARGWDNGRGIDIGRALLSYQDDAIQNITGQFGWMPFNGSSPVASGAFSVDKIGANVWGGGTERRDCAIGFNASNVVRTAEQTRVKSVAWNYITRAK</sequence>
<keyword evidence="3" id="KW-0614">Plasmid</keyword>
<dbReference type="InterPro" id="IPR037053">
    <property type="entry name" value="Phage_tail_collar_dom_sf"/>
</dbReference>
<feature type="region of interest" description="Disordered" evidence="1">
    <location>
        <begin position="285"/>
        <end position="323"/>
    </location>
</feature>
<reference evidence="3 4" key="2">
    <citation type="journal article" date="2011" name="BMC Immunol.">
        <title>Comparison of static immersion and intravenous injection systems for exposure of zebrafish embryos to the natural pathogen Edwardsiella tarda.</title>
        <authorList>
            <person name="van Soest J.J."/>
            <person name="Stockhammer O.W."/>
            <person name="Ordas A."/>
            <person name="Bloemberg G.V."/>
            <person name="Spaink H.P."/>
            <person name="Meijer A.H."/>
        </authorList>
    </citation>
    <scope>NUCLEOTIDE SEQUENCE [LARGE SCALE GENOMIC DNA]</scope>
    <source>
        <strain evidence="3 4">FL6-60</strain>
        <plasmid evidence="3">pFL6-60</plasmid>
    </source>
</reference>
<proteinExistence type="predicted"/>
<keyword evidence="4" id="KW-1185">Reference proteome</keyword>
<dbReference type="Gene3D" id="3.90.1340.10">
    <property type="entry name" value="Phage tail collar domain"/>
    <property type="match status" value="1"/>
</dbReference>
<dbReference type="SUPFAM" id="SSF88874">
    <property type="entry name" value="Receptor-binding domain of short tail fibre protein gp12"/>
    <property type="match status" value="1"/>
</dbReference>
<feature type="compositionally biased region" description="Low complexity" evidence="1">
    <location>
        <begin position="295"/>
        <end position="323"/>
    </location>
</feature>
<geneLocation type="plasmid" evidence="3 4">
    <name>pFL6-60</name>
</geneLocation>
<dbReference type="AlphaFoldDB" id="A0A0H3DXQ4"/>
<dbReference type="KEGG" id="etd:ETAF_ple020"/>
<dbReference type="InterPro" id="IPR013609">
    <property type="entry name" value="Stf-like_N"/>
</dbReference>
<dbReference type="Pfam" id="PF08400">
    <property type="entry name" value="phage_tail_N"/>
    <property type="match status" value="1"/>
</dbReference>
<feature type="region of interest" description="Disordered" evidence="1">
    <location>
        <begin position="127"/>
        <end position="155"/>
    </location>
</feature>
<feature type="domain" description="Lambda-like tail fibre protein N-terminal" evidence="2">
    <location>
        <begin position="12"/>
        <end position="141"/>
    </location>
</feature>
<reference evidence="4" key="1">
    <citation type="submission" date="2010-08" db="EMBL/GenBank/DDBJ databases">
        <title>Genome comparisons of Edwardsiella bacteria analysed using deep sequencing technology.</title>
        <authorList>
            <person name="van Soest J.J."/>
            <person name="Henkel C.V."/>
            <person name="Jansen H.J."/>
            <person name="van den Hondel C.A.M.J.J."/>
            <person name="Bloemberg G.V."/>
            <person name="Meijer A.H."/>
            <person name="Spaink H.P."/>
        </authorList>
    </citation>
    <scope>NUCLEOTIDE SEQUENCE [LARGE SCALE GENOMIC DNA]</scope>
    <source>
        <strain evidence="4">FL6-60</strain>
        <plasmid evidence="4">pFL6-60</plasmid>
    </source>
</reference>
<dbReference type="PATRIC" id="fig|718251.5.peg.3364"/>
<accession>A0A0H3DXQ4</accession>
<feature type="compositionally biased region" description="Basic and acidic residues" evidence="1">
    <location>
        <begin position="285"/>
        <end position="294"/>
    </location>
</feature>
<evidence type="ECO:0000313" key="3">
    <source>
        <dbReference type="EMBL" id="ADM43336.1"/>
    </source>
</evidence>
<evidence type="ECO:0000256" key="1">
    <source>
        <dbReference type="SAM" id="MobiDB-lite"/>
    </source>
</evidence>
<protein>
    <submittedName>
        <fullName evidence="3">Putative tail fiber protein</fullName>
    </submittedName>
</protein>
<feature type="compositionally biased region" description="Low complexity" evidence="1">
    <location>
        <begin position="145"/>
        <end position="155"/>
    </location>
</feature>
<dbReference type="Proteomes" id="UP000002230">
    <property type="component" value="Plasmid pFL6-60"/>
</dbReference>
<evidence type="ECO:0000259" key="2">
    <source>
        <dbReference type="Pfam" id="PF08400"/>
    </source>
</evidence>
<name>A0A0H3DXQ4_EDWTF</name>
<gene>
    <name evidence="3" type="ordered locus">ETAF_ple020</name>
</gene>
<dbReference type="EMBL" id="CP002155">
    <property type="protein sequence ID" value="ADM43336.1"/>
    <property type="molecule type" value="Genomic_DNA"/>
</dbReference>
<dbReference type="HOGENOM" id="CLU_008928_4_1_6"/>
<organism evidence="3 4">
    <name type="scientific">Edwardsiella tarda (strain FL6-60)</name>
    <dbReference type="NCBI Taxonomy" id="718251"/>
    <lineage>
        <taxon>Bacteria</taxon>
        <taxon>Pseudomonadati</taxon>
        <taxon>Pseudomonadota</taxon>
        <taxon>Gammaproteobacteria</taxon>
        <taxon>Enterobacterales</taxon>
        <taxon>Hafniaceae</taxon>
        <taxon>Edwardsiella</taxon>
    </lineage>
</organism>